<protein>
    <recommendedName>
        <fullName evidence="5">DUF3754 domain-containing protein</fullName>
    </recommendedName>
</protein>
<feature type="transmembrane region" description="Helical" evidence="2">
    <location>
        <begin position="283"/>
        <end position="311"/>
    </location>
</feature>
<reference evidence="3 4" key="1">
    <citation type="submission" date="2019-02" db="EMBL/GenBank/DDBJ databases">
        <title>Deep-cultivation of Planctomycetes and their phenomic and genomic characterization uncovers novel biology.</title>
        <authorList>
            <person name="Wiegand S."/>
            <person name="Jogler M."/>
            <person name="Boedeker C."/>
            <person name="Pinto D."/>
            <person name="Vollmers J."/>
            <person name="Rivas-Marin E."/>
            <person name="Kohn T."/>
            <person name="Peeters S.H."/>
            <person name="Heuer A."/>
            <person name="Rast P."/>
            <person name="Oberbeckmann S."/>
            <person name="Bunk B."/>
            <person name="Jeske O."/>
            <person name="Meyerdierks A."/>
            <person name="Storesund J.E."/>
            <person name="Kallscheuer N."/>
            <person name="Luecker S."/>
            <person name="Lage O.M."/>
            <person name="Pohl T."/>
            <person name="Merkel B.J."/>
            <person name="Hornburger P."/>
            <person name="Mueller R.-W."/>
            <person name="Bruemmer F."/>
            <person name="Labrenz M."/>
            <person name="Spormann A.M."/>
            <person name="Op den Camp H."/>
            <person name="Overmann J."/>
            <person name="Amann R."/>
            <person name="Jetten M.S.M."/>
            <person name="Mascher T."/>
            <person name="Medema M.H."/>
            <person name="Devos D.P."/>
            <person name="Kaster A.-K."/>
            <person name="Ovreas L."/>
            <person name="Rohde M."/>
            <person name="Galperin M.Y."/>
            <person name="Jogler C."/>
        </authorList>
    </citation>
    <scope>NUCLEOTIDE SEQUENCE [LARGE SCALE GENOMIC DNA]</scope>
    <source>
        <strain evidence="3 4">SV_7m_r</strain>
    </source>
</reference>
<dbReference type="Pfam" id="PF12576">
    <property type="entry name" value="DUF3754"/>
    <property type="match status" value="1"/>
</dbReference>
<dbReference type="PANTHER" id="PTHR33645">
    <property type="entry name" value="AMINOPEPTIDASE (DUF3754)"/>
    <property type="match status" value="1"/>
</dbReference>
<dbReference type="PANTHER" id="PTHR33645:SF11">
    <property type="entry name" value="AMINOPEPTIDASE (DUF3754)"/>
    <property type="match status" value="1"/>
</dbReference>
<keyword evidence="2" id="KW-0472">Membrane</keyword>
<keyword evidence="2" id="KW-1133">Transmembrane helix</keyword>
<evidence type="ECO:0008006" key="5">
    <source>
        <dbReference type="Google" id="ProtNLM"/>
    </source>
</evidence>
<feature type="region of interest" description="Disordered" evidence="1">
    <location>
        <begin position="69"/>
        <end position="126"/>
    </location>
</feature>
<evidence type="ECO:0000313" key="4">
    <source>
        <dbReference type="Proteomes" id="UP000315003"/>
    </source>
</evidence>
<proteinExistence type="predicted"/>
<dbReference type="EMBL" id="CP036272">
    <property type="protein sequence ID" value="QDT60237.1"/>
    <property type="molecule type" value="Genomic_DNA"/>
</dbReference>
<keyword evidence="2" id="KW-0812">Transmembrane</keyword>
<feature type="compositionally biased region" description="Polar residues" evidence="1">
    <location>
        <begin position="111"/>
        <end position="126"/>
    </location>
</feature>
<evidence type="ECO:0000256" key="1">
    <source>
        <dbReference type="SAM" id="MobiDB-lite"/>
    </source>
</evidence>
<evidence type="ECO:0000313" key="3">
    <source>
        <dbReference type="EMBL" id="QDT60237.1"/>
    </source>
</evidence>
<name>A0A517SVS1_9BACT</name>
<dbReference type="Proteomes" id="UP000315003">
    <property type="component" value="Chromosome"/>
</dbReference>
<sequence length="425" mass="48699">MPDADHWQVEAFIPASPEQLLRQLREKVQQSEQRDPVAASEDALQTALAAIEWYCEKRSRRDQKLLLSTYPDFDPDSECQIGTPPPPETASENEPKQAIQQSTDSSDHSTARSPTQSPATQPTSESIEQADQILAHLDVVLEDAAFTNLSREDLEQCVGVASYWGVPMEADFTLFRHLEVYTRGDVIGQRYRRSFRNFYRQELVDVPLYRRLVIVFQLNSDHERGETLSCEKLHIRMFKNIPKQDVDMLLPGTKVRLSKFDRAKAIVPSLGGWLFSLQKISRFILVTLALAAYYSMALAVGFLLAAAAYVVKSFFSYSQTKNRYLLDVTRNLFYQKLDSNSGAVLQLIHQRGRQTQSELSLAYCAMVAEGQPISQRRLRRKCERWIRELTQTEVTFSVDPVLKMLRQLNLVCQDDQGRWQIEPDQ</sequence>
<organism evidence="3 4">
    <name type="scientific">Stieleria bergensis</name>
    <dbReference type="NCBI Taxonomy" id="2528025"/>
    <lineage>
        <taxon>Bacteria</taxon>
        <taxon>Pseudomonadati</taxon>
        <taxon>Planctomycetota</taxon>
        <taxon>Planctomycetia</taxon>
        <taxon>Pirellulales</taxon>
        <taxon>Pirellulaceae</taxon>
        <taxon>Stieleria</taxon>
    </lineage>
</organism>
<dbReference type="AlphaFoldDB" id="A0A517SVS1"/>
<gene>
    <name evidence="3" type="ORF">SV7mr_27570</name>
</gene>
<keyword evidence="4" id="KW-1185">Reference proteome</keyword>
<dbReference type="InterPro" id="IPR022227">
    <property type="entry name" value="DUF3754"/>
</dbReference>
<evidence type="ECO:0000256" key="2">
    <source>
        <dbReference type="SAM" id="Phobius"/>
    </source>
</evidence>
<accession>A0A517SVS1</accession>